<keyword evidence="17 29" id="KW-0756">Sterol biosynthesis</keyword>
<dbReference type="InterPro" id="IPR043129">
    <property type="entry name" value="ATPase_NBD"/>
</dbReference>
<dbReference type="Pfam" id="PF00022">
    <property type="entry name" value="Actin"/>
    <property type="match status" value="1"/>
</dbReference>
<evidence type="ECO:0000256" key="28">
    <source>
        <dbReference type="RuleBase" id="RU000487"/>
    </source>
</evidence>
<evidence type="ECO:0000256" key="17">
    <source>
        <dbReference type="ARBA" id="ARBA00023011"/>
    </source>
</evidence>
<comment type="function">
    <text evidence="29">Catalyzes the last step of the cholesterol synthesis pathway, which transforms cholesta-5,7-dien-3beta-ol (7-dehydrocholesterol,7-DHC) into cholesterol by reducing the C7-C8 double bond of its sterol core. Can also metabolize cholesta-5,7,24-trien-3beta-ol (7-dehydrodemosterol, 7-DHD) to desmosterol, which is then metabolized by the Delta(24)-sterol reductase (DHCR24) to cholesterol. Modulates ferroptosis (a form of regulated cell death driven by iron-dependent lipid peroxidation) through the metabolic breakdown of the anti-ferroptotic metabolites 7-DHC and 7-DHD which, when accumulated, divert the propagation of peroxyl radical-mediated damage from phospholipid components to its sterol core, protecting plasma and mitochondrial membranes from phospholipid autoxidation.</text>
</comment>
<feature type="region of interest" description="Disordered" evidence="30">
    <location>
        <begin position="1"/>
        <end position="22"/>
    </location>
</feature>
<evidence type="ECO:0000256" key="10">
    <source>
        <dbReference type="ARBA" id="ARBA00022778"/>
    </source>
</evidence>
<accession>A0A8J6DWN3</accession>
<comment type="pathway">
    <text evidence="3 29">Steroid biosynthesis; cholesterol biosynthesis.</text>
</comment>
<keyword evidence="8 29" id="KW-0812">Transmembrane</keyword>
<dbReference type="SMART" id="SM00268">
    <property type="entry name" value="ACTIN"/>
    <property type="match status" value="1"/>
</dbReference>
<name>A0A8J6DWN3_GALPY</name>
<evidence type="ECO:0000256" key="3">
    <source>
        <dbReference type="ARBA" id="ARBA00004770"/>
    </source>
</evidence>
<evidence type="ECO:0000256" key="8">
    <source>
        <dbReference type="ARBA" id="ARBA00022692"/>
    </source>
</evidence>
<dbReference type="GO" id="GO:0006695">
    <property type="term" value="P:cholesterol biosynthetic process"/>
    <property type="evidence" value="ECO:0007669"/>
    <property type="project" value="UniProtKB-UniRule"/>
</dbReference>
<dbReference type="PRINTS" id="PR00190">
    <property type="entry name" value="ACTIN"/>
</dbReference>
<dbReference type="PANTHER" id="PTHR21257:SF38">
    <property type="entry name" value="7-DEHYDROCHOLESTEROL REDUCTASE"/>
    <property type="match status" value="1"/>
</dbReference>
<evidence type="ECO:0000256" key="9">
    <source>
        <dbReference type="ARBA" id="ARBA00022741"/>
    </source>
</evidence>
<dbReference type="FunFam" id="3.30.420.40:FF:000148">
    <property type="entry name" value="Actin, alpha skeletal muscle"/>
    <property type="match status" value="1"/>
</dbReference>
<keyword evidence="7 29" id="KW-0153">Cholesterol metabolism</keyword>
<dbReference type="EMBL" id="JAGFMF010011432">
    <property type="protein sequence ID" value="KAG8522560.1"/>
    <property type="molecule type" value="Genomic_DNA"/>
</dbReference>
<keyword evidence="14 29" id="KW-0752">Steroid biosynthesis</keyword>
<proteinExistence type="inferred from homology"/>
<dbReference type="OrthoDB" id="5326588at2759"/>
<feature type="region of interest" description="Disordered" evidence="30">
    <location>
        <begin position="647"/>
        <end position="686"/>
    </location>
</feature>
<dbReference type="Gene3D" id="1.20.120.1630">
    <property type="match status" value="1"/>
</dbReference>
<keyword evidence="5" id="KW-0963">Cytoplasm</keyword>
<keyword evidence="22 29" id="KW-0753">Steroid metabolism</keyword>
<dbReference type="GO" id="GO:0005789">
    <property type="term" value="C:endoplasmic reticulum membrane"/>
    <property type="evidence" value="ECO:0007669"/>
    <property type="project" value="UniProtKB-SubCell"/>
</dbReference>
<keyword evidence="15 29" id="KW-1133">Transmembrane helix</keyword>
<keyword evidence="18 29" id="KW-0443">Lipid metabolism</keyword>
<dbReference type="GO" id="GO:0016132">
    <property type="term" value="P:brassinosteroid biosynthetic process"/>
    <property type="evidence" value="ECO:0007669"/>
    <property type="project" value="TreeGrafter"/>
</dbReference>
<comment type="caution">
    <text evidence="29">Lacks conserved residue(s) required for the propagation of feature annotation.</text>
</comment>
<keyword evidence="9" id="KW-0547">Nucleotide-binding</keyword>
<comment type="similarity">
    <text evidence="4 29">Belongs to the ERG4/ERG24 family.</text>
</comment>
<dbReference type="PROSITE" id="PS01018">
    <property type="entry name" value="STEROL_REDUCT_2"/>
    <property type="match status" value="1"/>
</dbReference>
<evidence type="ECO:0000256" key="21">
    <source>
        <dbReference type="ARBA" id="ARBA00023212"/>
    </source>
</evidence>
<feature type="region of interest" description="Disordered" evidence="30">
    <location>
        <begin position="892"/>
        <end position="915"/>
    </location>
</feature>
<evidence type="ECO:0000256" key="2">
    <source>
        <dbReference type="ARBA" id="ARBA00004477"/>
    </source>
</evidence>
<evidence type="ECO:0000256" key="19">
    <source>
        <dbReference type="ARBA" id="ARBA00023136"/>
    </source>
</evidence>
<sequence>EAGTCRLAGSQELSRPPPRCSPSQTWAAGWADALSRTPLPRCWVMHGAGAGAETRSLLFLGGSGGAHGPTWLTDVDALTSLRVSSFSSPHNPLGLQVTSWALAPRLSLLTAPGVADPQAPPLRPKGWMLPVLWVAMGPGHAWTRCLDPCCRSAARPRSRVYRKGREGPGQRPAHPPGPGARIQVTGLAARGAGRQLSIWRASAAEWRARWPGVSPEGGRGAAANRGARGCRPLGARLRLVGTSLGAGSALGGPDRAGPKGAQWEAQVSGRGAGVGGAWGAVGRGRGGRWAGGVGGVPGLGARRAGEEGMRAQGALRGMGPVRRGCVCSLGQCSGLGDREAGRWEGQARWPGGGARSGASGARRRGGDACVWQGGAPGGPPRDGPSGRSARGGGAPAGRGGPGERFLGRLPRGGCRGPAALPLSGPLCFCLNLLRNVPVSFWGREEGRKPQMERLAGRGWRFPAPGRSCVRTVGAVLGPLPCPVCPALFGGAARGQRLGVKAALALPGLLVNPGSLEELGLDQSWRRGPWLLGSSQCAGVRAAPALSRLLRTPSLGRCPRHGALYPFVRPGWFRQHASQAVDTWPGHRTVRQFDSLTALGGSATPVLPLLAPGGGPLPPRHRGWLGGVPLGSPAAFPPPWGLGTSQQAAAARRPWRERAAPEGLPHRPRQVPAAQGRERRGTGAFASGGSASLDALQLWPREPGGTSWLLGAGLPGNREGGDRDCPAWGVWRRPPPAYPFGSAICRAGLTGHAEPARPPHFNLQLLWPGLGWQPGVGAAPGRKPPVAQGILPGLPTDPPVPREARVRPPAELGPWQVGAASPSDVLTSVRHGRGFGRTSLEERLQRMCGGWACVCSENSFAGWSSSTRVRAHVPAAASTQPSVLSHLVLRRGQQVGEDQAAPSSRSQEPRAFEGPGGGSLCPCVPLQSPSRRLEVSVPAPVPTHRRPLLSLEEADSRYLRSGCQRLSGSVRVGDTTSLAGAGCGRVESAAQMAVPIPGVASSRRPSALDFQYLVPRLSVSWPLCNFQCVGPRQAGAGATCRLHAAHVQHGKQVQRRQGWRRGSRALGELLRCSEASGLGSAVHDEVERGLRKPARQGPAAAGPHGRRIPAPRSQNQEPEQRHLRWGRGSRAVGPRLVRLLPSSREVDWFSLVSVIFLLLCAPFIAYYFIMACDQYQCALTAPALDLVTGRTRLSDIWARTPAVTWKAAQLYASWVSFQVLLYTALPDFCHRFLPGYVGGVQEGAMTPAGVVNKYQVNGLQAWLITHLLWLANAHLLSWFPTTIIFDNWIPLFWCANFLGYAVSTFAMFTGNFFYNYMMGVEFNPRIGQRFDFKLFFNGRPGIVAWTLINLSFAAKQRELHGQVTNAMVLVNVLQVPRPQRLVPLGTHRDPGPVPGAAAHTRAGQGQRPGGVSACGVLQAIYVLDFFWNEAWYLKTIDICHDHFGWYLGWGDCVWLPYLYTLQVSGRRRSGGPRGSEGGPWRWARRLPAPSGRAGAASDPPSRPQGLYLVHHPVRLSAPHALGVLLLGLAGYYVFRATNHQKDLFRRTDGRCLIWGRRPRVVECSYTSADGQRHRSKLLASGFWGVARHLNYTGDLMGSLAYCLACGGGHLLPYFYVVYMAVLLTHRCLRDEHRCAHKYGRDWARYTAAVPARLLPGTGRLPGAKRSGCELVLQLLRPPAVAPPAAMDRPLVCDCGSGFSKVGFAGTEKPLVVFPTILGKLRHDAADPPDADWPPPQRPLVGLEEEDWLIGSETMSRLGQLSLQWPIFRGAVTSWDGLEKVWHHAFYQVLRVAPEQHPLMMTEPPLTAMLDKEKASQILFETFQVPALFLGNQGVLSLFSSGQTSGTAVESGEGMTYIVPVIEGCPLAQSTMKLDVAGQDLTLYFLQLLTGSGNVLVSSGTEPARPVGPWAGAPALFTHNPRSAARRLLEHQARAEHCTLVRDVSWRADREWARYIKEKCCYVALDFEQEKVETTSPVHTEIYRLPDGREVTLGQERFSCPEALFRTELLGRNSLGLHALAFQSISSCSPALWKSLFGQVLLTGGTGSCTGLRFRMQKEISALVSPTVQVKVRTRSLSSGTWRACVSACPCPTHSAWVGGSILCSLSTFKDMWVSAAEYKEVGSSVMGRRSF</sequence>
<dbReference type="InterPro" id="IPR001171">
    <property type="entry name" value="ERG24_DHCR-like"/>
</dbReference>
<evidence type="ECO:0000256" key="15">
    <source>
        <dbReference type="ARBA" id="ARBA00022989"/>
    </source>
</evidence>
<reference evidence="31" key="1">
    <citation type="journal article" date="2021" name="Evol. Appl.">
        <title>The genome of the Pyrenean desman and the effects of bottlenecks and inbreeding on the genomic landscape of an endangered species.</title>
        <authorList>
            <person name="Escoda L."/>
            <person name="Castresana J."/>
        </authorList>
    </citation>
    <scope>NUCLEOTIDE SEQUENCE</scope>
    <source>
        <strain evidence="31">IBE-C5619</strain>
    </source>
</reference>
<evidence type="ECO:0000256" key="22">
    <source>
        <dbReference type="ARBA" id="ARBA00023221"/>
    </source>
</evidence>
<comment type="caution">
    <text evidence="31">The sequence shown here is derived from an EMBL/GenBank/DDBJ whole genome shotgun (WGS) entry which is preliminary data.</text>
</comment>
<evidence type="ECO:0000256" key="4">
    <source>
        <dbReference type="ARBA" id="ARBA00005402"/>
    </source>
</evidence>
<evidence type="ECO:0000256" key="30">
    <source>
        <dbReference type="SAM" id="MobiDB-lite"/>
    </source>
</evidence>
<keyword evidence="12" id="KW-0067">ATP-binding</keyword>
<keyword evidence="20 29" id="KW-1207">Sterol metabolism</keyword>
<evidence type="ECO:0000313" key="31">
    <source>
        <dbReference type="EMBL" id="KAG8522560.1"/>
    </source>
</evidence>
<keyword evidence="21" id="KW-0206">Cytoskeleton</keyword>
<feature type="compositionally biased region" description="Gly residues" evidence="30">
    <location>
        <begin position="389"/>
        <end position="402"/>
    </location>
</feature>
<dbReference type="PROSITE" id="PS01017">
    <property type="entry name" value="STEROL_REDUCT_1"/>
    <property type="match status" value="1"/>
</dbReference>
<feature type="region of interest" description="Disordered" evidence="30">
    <location>
        <begin position="1085"/>
        <end position="1124"/>
    </location>
</feature>
<feature type="transmembrane region" description="Helical" evidence="29">
    <location>
        <begin position="1597"/>
        <end position="1622"/>
    </location>
</feature>
<feature type="transmembrane region" description="Helical" evidence="29">
    <location>
        <begin position="1296"/>
        <end position="1315"/>
    </location>
</feature>
<gene>
    <name evidence="31" type="ORF">J0S82_014556</name>
</gene>
<comment type="subcellular location">
    <subcellularLocation>
        <location evidence="1">Cytoplasm</location>
        <location evidence="1">Cytoskeleton</location>
    </subcellularLocation>
    <subcellularLocation>
        <location evidence="2 29">Endoplasmic reticulum membrane</location>
        <topology evidence="2 29">Multi-pass membrane protein</topology>
    </subcellularLocation>
</comment>
<dbReference type="GO" id="GO:0005524">
    <property type="term" value="F:ATP binding"/>
    <property type="evidence" value="ECO:0007669"/>
    <property type="project" value="UniProtKB-KW"/>
</dbReference>
<evidence type="ECO:0000256" key="16">
    <source>
        <dbReference type="ARBA" id="ARBA00023002"/>
    </source>
</evidence>
<feature type="transmembrane region" description="Helical" evidence="29">
    <location>
        <begin position="1147"/>
        <end position="1168"/>
    </location>
</feature>
<feature type="transmembrane region" description="Helical" evidence="29">
    <location>
        <begin position="1260"/>
        <end position="1284"/>
    </location>
</feature>
<dbReference type="EC" id="1.3.1.21" evidence="23 29"/>
<evidence type="ECO:0000256" key="29">
    <source>
        <dbReference type="RuleBase" id="RU369120"/>
    </source>
</evidence>
<dbReference type="Gene3D" id="3.90.640.10">
    <property type="entry name" value="Actin, Chain A, domain 4"/>
    <property type="match status" value="1"/>
</dbReference>
<dbReference type="Gene3D" id="3.30.420.40">
    <property type="match status" value="2"/>
</dbReference>
<dbReference type="UniPathway" id="UPA00063"/>
<keyword evidence="10 29" id="KW-0152">Cholesterol biosynthesis</keyword>
<comment type="catalytic activity">
    <reaction evidence="26">
        <text>cholesterol + NADP(+) = 7-dehydrocholesterol + NADPH + H(+)</text>
        <dbReference type="Rhea" id="RHEA:23984"/>
        <dbReference type="ChEBI" id="CHEBI:15378"/>
        <dbReference type="ChEBI" id="CHEBI:16113"/>
        <dbReference type="ChEBI" id="CHEBI:17759"/>
        <dbReference type="ChEBI" id="CHEBI:57783"/>
        <dbReference type="ChEBI" id="CHEBI:58349"/>
        <dbReference type="EC" id="1.3.1.21"/>
    </reaction>
    <physiologicalReaction direction="right-to-left" evidence="26">
        <dbReference type="Rhea" id="RHEA:23986"/>
    </physiologicalReaction>
</comment>
<protein>
    <recommendedName>
        <fullName evidence="24 29">7-dehydrocholesterol reductase</fullName>
        <shortName evidence="29">7-DHC</shortName>
        <ecNumber evidence="23 29">1.3.1.21</ecNumber>
    </recommendedName>
    <alternativeName>
        <fullName evidence="25 29">Sterol Delta(7)-reductase</fullName>
    </alternativeName>
</protein>
<keyword evidence="32" id="KW-1185">Reference proteome</keyword>
<dbReference type="SUPFAM" id="SSF53067">
    <property type="entry name" value="Actin-like ATPase domain"/>
    <property type="match status" value="2"/>
</dbReference>
<dbReference type="Proteomes" id="UP000700334">
    <property type="component" value="Unassembled WGS sequence"/>
</dbReference>
<keyword evidence="11 29" id="KW-0256">Endoplasmic reticulum</keyword>
<keyword evidence="13" id="KW-0521">NADP</keyword>
<keyword evidence="16 29" id="KW-0560">Oxidoreductase</keyword>
<feature type="non-terminal residue" evidence="31">
    <location>
        <position position="1"/>
    </location>
</feature>
<feature type="region of interest" description="Disordered" evidence="30">
    <location>
        <begin position="157"/>
        <end position="180"/>
    </location>
</feature>
<dbReference type="GO" id="GO:0047598">
    <property type="term" value="F:7-dehydrocholesterol reductase activity"/>
    <property type="evidence" value="ECO:0007669"/>
    <property type="project" value="UniProtKB-EC"/>
</dbReference>
<evidence type="ECO:0000256" key="13">
    <source>
        <dbReference type="ARBA" id="ARBA00022857"/>
    </source>
</evidence>
<evidence type="ECO:0000256" key="5">
    <source>
        <dbReference type="ARBA" id="ARBA00022490"/>
    </source>
</evidence>
<evidence type="ECO:0000256" key="12">
    <source>
        <dbReference type="ARBA" id="ARBA00022840"/>
    </source>
</evidence>
<dbReference type="InterPro" id="IPR004000">
    <property type="entry name" value="Actin"/>
</dbReference>
<comment type="similarity">
    <text evidence="28">Belongs to the actin family.</text>
</comment>
<dbReference type="GO" id="GO:0005856">
    <property type="term" value="C:cytoskeleton"/>
    <property type="evidence" value="ECO:0007669"/>
    <property type="project" value="UniProtKB-SubCell"/>
</dbReference>
<dbReference type="Pfam" id="PF01222">
    <property type="entry name" value="ERG4_ERG24"/>
    <property type="match status" value="3"/>
</dbReference>
<evidence type="ECO:0000256" key="6">
    <source>
        <dbReference type="ARBA" id="ARBA00022516"/>
    </source>
</evidence>
<evidence type="ECO:0000256" key="26">
    <source>
        <dbReference type="ARBA" id="ARBA00047795"/>
    </source>
</evidence>
<evidence type="ECO:0000256" key="18">
    <source>
        <dbReference type="ARBA" id="ARBA00023098"/>
    </source>
</evidence>
<comment type="catalytic activity">
    <reaction evidence="27">
        <text>7-dehydrodesmosterol + NADPH + H(+) = desmosterol + NADP(+)</text>
        <dbReference type="Rhea" id="RHEA:46740"/>
        <dbReference type="ChEBI" id="CHEBI:15378"/>
        <dbReference type="ChEBI" id="CHEBI:17737"/>
        <dbReference type="ChEBI" id="CHEBI:27910"/>
        <dbReference type="ChEBI" id="CHEBI:57783"/>
        <dbReference type="ChEBI" id="CHEBI:58349"/>
    </reaction>
    <physiologicalReaction direction="left-to-right" evidence="27">
        <dbReference type="Rhea" id="RHEA:46741"/>
    </physiologicalReaction>
</comment>
<evidence type="ECO:0000256" key="25">
    <source>
        <dbReference type="ARBA" id="ARBA00042688"/>
    </source>
</evidence>
<evidence type="ECO:0000256" key="24">
    <source>
        <dbReference type="ARBA" id="ARBA00039984"/>
    </source>
</evidence>
<evidence type="ECO:0000256" key="11">
    <source>
        <dbReference type="ARBA" id="ARBA00022824"/>
    </source>
</evidence>
<feature type="transmembrane region" description="Helical" evidence="29">
    <location>
        <begin position="1514"/>
        <end position="1533"/>
    </location>
</feature>
<evidence type="ECO:0000256" key="1">
    <source>
        <dbReference type="ARBA" id="ARBA00004245"/>
    </source>
</evidence>
<organism evidence="31 32">
    <name type="scientific">Galemys pyrenaicus</name>
    <name type="common">Iberian desman</name>
    <name type="synonym">Pyrenean desman</name>
    <dbReference type="NCBI Taxonomy" id="202257"/>
    <lineage>
        <taxon>Eukaryota</taxon>
        <taxon>Metazoa</taxon>
        <taxon>Chordata</taxon>
        <taxon>Craniata</taxon>
        <taxon>Vertebrata</taxon>
        <taxon>Euteleostomi</taxon>
        <taxon>Mammalia</taxon>
        <taxon>Eutheria</taxon>
        <taxon>Laurasiatheria</taxon>
        <taxon>Eulipotyphla</taxon>
        <taxon>Talpidae</taxon>
        <taxon>Galemys</taxon>
    </lineage>
</organism>
<evidence type="ECO:0000256" key="14">
    <source>
        <dbReference type="ARBA" id="ARBA00022955"/>
    </source>
</evidence>
<keyword evidence="6 29" id="KW-0444">Lipid biosynthesis</keyword>
<dbReference type="PANTHER" id="PTHR21257">
    <property type="entry name" value="DELTA(14)-STEROL REDUCTASE"/>
    <property type="match status" value="1"/>
</dbReference>
<evidence type="ECO:0000256" key="27">
    <source>
        <dbReference type="ARBA" id="ARBA00047826"/>
    </source>
</evidence>
<keyword evidence="19 29" id="KW-0472">Membrane</keyword>
<evidence type="ECO:0000256" key="7">
    <source>
        <dbReference type="ARBA" id="ARBA00022548"/>
    </source>
</evidence>
<dbReference type="InterPro" id="IPR018083">
    <property type="entry name" value="Sterol_reductase_CS"/>
</dbReference>
<evidence type="ECO:0000256" key="23">
    <source>
        <dbReference type="ARBA" id="ARBA00038851"/>
    </source>
</evidence>
<evidence type="ECO:0000256" key="20">
    <source>
        <dbReference type="ARBA" id="ARBA00023166"/>
    </source>
</evidence>
<feature type="region of interest" description="Disordered" evidence="30">
    <location>
        <begin position="343"/>
        <end position="405"/>
    </location>
</feature>
<evidence type="ECO:0000313" key="32">
    <source>
        <dbReference type="Proteomes" id="UP000700334"/>
    </source>
</evidence>